<name>A0A1I0B2Z9_9FIRM</name>
<accession>A0A1I0B2Z9</accession>
<dbReference type="RefSeq" id="WP_092477321.1">
    <property type="nucleotide sequence ID" value="NZ_FOHN01000006.1"/>
</dbReference>
<reference evidence="2 3" key="1">
    <citation type="submission" date="2016-10" db="EMBL/GenBank/DDBJ databases">
        <authorList>
            <person name="de Groot N.N."/>
        </authorList>
    </citation>
    <scope>NUCLEOTIDE SEQUENCE [LARGE SCALE GENOMIC DNA]</scope>
    <source>
        <strain evidence="2 3">DSM 1801</strain>
    </source>
</reference>
<organism evidence="2 3">
    <name type="scientific">[Clostridium] polysaccharolyticum</name>
    <dbReference type="NCBI Taxonomy" id="29364"/>
    <lineage>
        <taxon>Bacteria</taxon>
        <taxon>Bacillati</taxon>
        <taxon>Bacillota</taxon>
        <taxon>Clostridia</taxon>
        <taxon>Lachnospirales</taxon>
        <taxon>Lachnospiraceae</taxon>
    </lineage>
</organism>
<dbReference type="STRING" id="29364.SAMN04487772_106136"/>
<dbReference type="OrthoDB" id="1727081at2"/>
<evidence type="ECO:0000313" key="2">
    <source>
        <dbReference type="EMBL" id="SET00726.1"/>
    </source>
</evidence>
<proteinExistence type="predicted"/>
<protein>
    <submittedName>
        <fullName evidence="2">Uncharacterized protein</fullName>
    </submittedName>
</protein>
<dbReference type="Proteomes" id="UP000199800">
    <property type="component" value="Unassembled WGS sequence"/>
</dbReference>
<evidence type="ECO:0000313" key="3">
    <source>
        <dbReference type="Proteomes" id="UP000199800"/>
    </source>
</evidence>
<keyword evidence="1" id="KW-0175">Coiled coil</keyword>
<gene>
    <name evidence="2" type="ORF">SAMN04487772_106136</name>
</gene>
<dbReference type="EMBL" id="FOHN01000006">
    <property type="protein sequence ID" value="SET00726.1"/>
    <property type="molecule type" value="Genomic_DNA"/>
</dbReference>
<keyword evidence="3" id="KW-1185">Reference proteome</keyword>
<evidence type="ECO:0000256" key="1">
    <source>
        <dbReference type="SAM" id="Coils"/>
    </source>
</evidence>
<feature type="coiled-coil region" evidence="1">
    <location>
        <begin position="235"/>
        <end position="262"/>
    </location>
</feature>
<dbReference type="AlphaFoldDB" id="A0A1I0B2Z9"/>
<sequence length="473" mass="54816">MSANLRQLIKSLNSGKNLDKDLPAYLKALADEYHSYAMLQTMLQYYVMCEQHEEGYFKEKEVLDTVQVIHELIYELFVSEEPVQREACIQKLDKERTKVIRKMEVLTNYTDHLLISEYILNRIEHKYDQADPVSEDDTVFAQKLLQYIFAQKDNAVIGERIKEVIGQLPVRIARSKFYEMVKNSISLFKGGEKDSLDSYLYMIRTSATMYHPEGEGIYFNNWGQFVEKMDGMDYGKLEMQEIKALQQELQKMSEEFTAASEVFVTLQELLNSLYVYLLSEAHGNGFEERYWEKEEKICKDVIITIAKQVKSDDNYVIGGTLIEKLEQIEGVLEKVMMQIQQLMGSFEMIKETYAAERKELKLETGFADFDKAEKLLSTSIFVEFKEKSTEEVTEQMAEKEAVKLAEEFSELFHGASILFVRAVIANVMERMPVQFASVDEVSEYIQGSLQQCKDAAEKQAVYEILNRMITENA</sequence>